<proteinExistence type="predicted"/>
<sequence>MNPPHLRNLGQYTVIVS</sequence>
<dbReference type="Proteomes" id="UP000708208">
    <property type="component" value="Unassembled WGS sequence"/>
</dbReference>
<protein>
    <submittedName>
        <fullName evidence="1">Uncharacterized protein</fullName>
    </submittedName>
</protein>
<gene>
    <name evidence="1" type="ORF">AFUS01_LOCUS2870</name>
</gene>
<reference evidence="1" key="1">
    <citation type="submission" date="2021-06" db="EMBL/GenBank/DDBJ databases">
        <authorList>
            <person name="Hodson N. C."/>
            <person name="Mongue J. A."/>
            <person name="Jaron S. K."/>
        </authorList>
    </citation>
    <scope>NUCLEOTIDE SEQUENCE</scope>
</reference>
<evidence type="ECO:0000313" key="2">
    <source>
        <dbReference type="Proteomes" id="UP000708208"/>
    </source>
</evidence>
<name>A0A8J2NI35_9HEXA</name>
<dbReference type="EMBL" id="CAJVCH010016817">
    <property type="protein sequence ID" value="CAG7681928.1"/>
    <property type="molecule type" value="Genomic_DNA"/>
</dbReference>
<feature type="non-terminal residue" evidence="1">
    <location>
        <position position="1"/>
    </location>
</feature>
<organism evidence="1 2">
    <name type="scientific">Allacma fusca</name>
    <dbReference type="NCBI Taxonomy" id="39272"/>
    <lineage>
        <taxon>Eukaryota</taxon>
        <taxon>Metazoa</taxon>
        <taxon>Ecdysozoa</taxon>
        <taxon>Arthropoda</taxon>
        <taxon>Hexapoda</taxon>
        <taxon>Collembola</taxon>
        <taxon>Symphypleona</taxon>
        <taxon>Sminthuridae</taxon>
        <taxon>Allacma</taxon>
    </lineage>
</organism>
<dbReference type="AlphaFoldDB" id="A0A8J2NI35"/>
<accession>A0A8J2NI35</accession>
<keyword evidence="2" id="KW-1185">Reference proteome</keyword>
<comment type="caution">
    <text evidence="1">The sequence shown here is derived from an EMBL/GenBank/DDBJ whole genome shotgun (WGS) entry which is preliminary data.</text>
</comment>
<evidence type="ECO:0000313" key="1">
    <source>
        <dbReference type="EMBL" id="CAG7681928.1"/>
    </source>
</evidence>